<dbReference type="GO" id="GO:0000105">
    <property type="term" value="P:L-histidine biosynthetic process"/>
    <property type="evidence" value="ECO:0007669"/>
    <property type="project" value="UniProtKB-KW"/>
</dbReference>
<evidence type="ECO:0000256" key="7">
    <source>
        <dbReference type="ARBA" id="ARBA00023102"/>
    </source>
</evidence>
<keyword evidence="12" id="KW-1185">Reference proteome</keyword>
<keyword evidence="7" id="KW-0368">Histidine biosynthesis</keyword>
<dbReference type="InterPro" id="IPR015421">
    <property type="entry name" value="PyrdxlP-dep_Trfase_major"/>
</dbReference>
<keyword evidence="4" id="KW-0028">Amino-acid biosynthesis</keyword>
<evidence type="ECO:0000256" key="8">
    <source>
        <dbReference type="ARBA" id="ARBA00047481"/>
    </source>
</evidence>
<evidence type="ECO:0000256" key="1">
    <source>
        <dbReference type="ARBA" id="ARBA00005011"/>
    </source>
</evidence>
<dbReference type="EC" id="2.6.1.-" evidence="9"/>
<keyword evidence="3 9" id="KW-0032">Aminotransferase</keyword>
<dbReference type="InterPro" id="IPR015424">
    <property type="entry name" value="PyrdxlP-dep_Trfase"/>
</dbReference>
<dbReference type="InterPro" id="IPR004838">
    <property type="entry name" value="NHTrfase_class1_PyrdxlP-BS"/>
</dbReference>
<dbReference type="PANTHER" id="PTHR43643:SF6">
    <property type="entry name" value="HISTIDINOL-PHOSPHATE AMINOTRANSFERASE"/>
    <property type="match status" value="1"/>
</dbReference>
<reference evidence="11 12" key="1">
    <citation type="submission" date="2012-01" db="EMBL/GenBank/DDBJ databases">
        <title>Improved High-Quality Draft sequence of Metallosphaera yellowstonensis MK1.</title>
        <authorList>
            <consortium name="US DOE Joint Genome Institute"/>
            <person name="Lucas S."/>
            <person name="Han J."/>
            <person name="Cheng J.-F."/>
            <person name="Goodwin L."/>
            <person name="Pitluck S."/>
            <person name="Peters L."/>
            <person name="Teshima H."/>
            <person name="Detter J.C."/>
            <person name="Han C."/>
            <person name="Tapia R."/>
            <person name="Land M."/>
            <person name="Hauser L."/>
            <person name="Kyrpides N."/>
            <person name="Kozubal M."/>
            <person name="Macur R.E."/>
            <person name="Jay Z."/>
            <person name="Inskeep W."/>
            <person name="Woyke T."/>
        </authorList>
    </citation>
    <scope>NUCLEOTIDE SEQUENCE [LARGE SCALE GENOMIC DNA]</scope>
    <source>
        <strain evidence="11 12">MK1</strain>
    </source>
</reference>
<gene>
    <name evidence="11" type="ORF">MetMK1DRAFT_00033010</name>
</gene>
<dbReference type="GO" id="GO:0030170">
    <property type="term" value="F:pyridoxal phosphate binding"/>
    <property type="evidence" value="ECO:0007669"/>
    <property type="project" value="InterPro"/>
</dbReference>
<dbReference type="CDD" id="cd00609">
    <property type="entry name" value="AAT_like"/>
    <property type="match status" value="1"/>
</dbReference>
<dbReference type="Pfam" id="PF00155">
    <property type="entry name" value="Aminotran_1_2"/>
    <property type="match status" value="1"/>
</dbReference>
<dbReference type="InterPro" id="IPR004839">
    <property type="entry name" value="Aminotransferase_I/II_large"/>
</dbReference>
<dbReference type="SUPFAM" id="SSF53383">
    <property type="entry name" value="PLP-dependent transferases"/>
    <property type="match status" value="1"/>
</dbReference>
<dbReference type="RefSeq" id="WP_009075715.1">
    <property type="nucleotide sequence ID" value="NZ_JH597770.1"/>
</dbReference>
<protein>
    <recommendedName>
        <fullName evidence="9">Aminotransferase</fullName>
        <ecNumber evidence="9">2.6.1.-</ecNumber>
    </recommendedName>
</protein>
<sequence>MHGGLPWRDGRPPKVKDLSVNLNPLGVPRFVEELLEEALRLKVYTYYPDDYRPLRSVIAEVYDLSPEMVGLFNGASEAISLLQGDYWVPEPNYSEYPRGSIYLAQEERDRFRYPLYGRAVVTSHPNNPTGAPLDEETVVGFLQDGGRLVLDQSFADISPVTSFVRYLTEFPRLLILTSFTKSFSIPGLRIGFTLGSDSLKLERRAPPWRVNGLAYYVFSNADPKEIRSFLNSSREKVRDLLDQVNLSEVKVYRSSAPFLLVETPMNSTSLNSRLKGLGYHVRECWDFVGLRSTHVRVALDQEVNKVLRLIRTLSSEAQGLTV</sequence>
<dbReference type="HOGENOM" id="CLU_017584_3_2_2"/>
<evidence type="ECO:0000313" key="12">
    <source>
        <dbReference type="Proteomes" id="UP000003980"/>
    </source>
</evidence>
<dbReference type="eggNOG" id="arCOG04273">
    <property type="taxonomic scope" value="Archaea"/>
</dbReference>
<accession>H2C9M8</accession>
<dbReference type="Gene3D" id="3.40.640.10">
    <property type="entry name" value="Type I PLP-dependent aspartate aminotransferase-like (Major domain)"/>
    <property type="match status" value="1"/>
</dbReference>
<dbReference type="Proteomes" id="UP000003980">
    <property type="component" value="Unassembled WGS sequence"/>
</dbReference>
<evidence type="ECO:0000259" key="10">
    <source>
        <dbReference type="Pfam" id="PF00155"/>
    </source>
</evidence>
<dbReference type="AlphaFoldDB" id="H2C9M8"/>
<keyword evidence="5 9" id="KW-0808">Transferase</keyword>
<name>H2C9M8_9CREN</name>
<comment type="cofactor">
    <cofactor evidence="9">
        <name>pyridoxal 5'-phosphate</name>
        <dbReference type="ChEBI" id="CHEBI:597326"/>
    </cofactor>
</comment>
<evidence type="ECO:0000256" key="2">
    <source>
        <dbReference type="ARBA" id="ARBA00007970"/>
    </source>
</evidence>
<organism evidence="11 12">
    <name type="scientific">Metallosphaera yellowstonensis MK1</name>
    <dbReference type="NCBI Taxonomy" id="671065"/>
    <lineage>
        <taxon>Archaea</taxon>
        <taxon>Thermoproteota</taxon>
        <taxon>Thermoprotei</taxon>
        <taxon>Sulfolobales</taxon>
        <taxon>Sulfolobaceae</taxon>
        <taxon>Metallosphaera</taxon>
    </lineage>
</organism>
<dbReference type="GO" id="GO:0004400">
    <property type="term" value="F:histidinol-phosphate transaminase activity"/>
    <property type="evidence" value="ECO:0007669"/>
    <property type="project" value="UniProtKB-EC"/>
</dbReference>
<feature type="domain" description="Aminotransferase class I/classII large" evidence="10">
    <location>
        <begin position="119"/>
        <end position="261"/>
    </location>
</feature>
<evidence type="ECO:0000313" key="11">
    <source>
        <dbReference type="EMBL" id="EHP68854.1"/>
    </source>
</evidence>
<keyword evidence="6" id="KW-0663">Pyridoxal phosphate</keyword>
<dbReference type="PANTHER" id="PTHR43643">
    <property type="entry name" value="HISTIDINOL-PHOSPHATE AMINOTRANSFERASE 2"/>
    <property type="match status" value="1"/>
</dbReference>
<comment type="similarity">
    <text evidence="2">Belongs to the class-II pyridoxal-phosphate-dependent aminotransferase family. Histidinol-phosphate aminotransferase subfamily.</text>
</comment>
<evidence type="ECO:0000256" key="4">
    <source>
        <dbReference type="ARBA" id="ARBA00022605"/>
    </source>
</evidence>
<comment type="pathway">
    <text evidence="1">Amino-acid biosynthesis; L-histidine biosynthesis; L-histidine from 5-phospho-alpha-D-ribose 1-diphosphate: step 7/9.</text>
</comment>
<dbReference type="Gene3D" id="3.90.1150.10">
    <property type="entry name" value="Aspartate Aminotransferase, domain 1"/>
    <property type="match status" value="1"/>
</dbReference>
<dbReference type="InterPro" id="IPR050106">
    <property type="entry name" value="HistidinolP_aminotransfase"/>
</dbReference>
<evidence type="ECO:0000256" key="3">
    <source>
        <dbReference type="ARBA" id="ARBA00022576"/>
    </source>
</evidence>
<dbReference type="EMBL" id="JH597770">
    <property type="protein sequence ID" value="EHP68854.1"/>
    <property type="molecule type" value="Genomic_DNA"/>
</dbReference>
<dbReference type="PROSITE" id="PS00105">
    <property type="entry name" value="AA_TRANSFER_CLASS_1"/>
    <property type="match status" value="1"/>
</dbReference>
<evidence type="ECO:0000256" key="6">
    <source>
        <dbReference type="ARBA" id="ARBA00022898"/>
    </source>
</evidence>
<proteinExistence type="inferred from homology"/>
<dbReference type="STRING" id="671065.MetMK1DRAFT_00033010"/>
<evidence type="ECO:0000256" key="5">
    <source>
        <dbReference type="ARBA" id="ARBA00022679"/>
    </source>
</evidence>
<comment type="catalytic activity">
    <reaction evidence="8">
        <text>L-histidinol phosphate + 2-oxoglutarate = 3-(imidazol-4-yl)-2-oxopropyl phosphate + L-glutamate</text>
        <dbReference type="Rhea" id="RHEA:23744"/>
        <dbReference type="ChEBI" id="CHEBI:16810"/>
        <dbReference type="ChEBI" id="CHEBI:29985"/>
        <dbReference type="ChEBI" id="CHEBI:57766"/>
        <dbReference type="ChEBI" id="CHEBI:57980"/>
        <dbReference type="EC" id="2.6.1.9"/>
    </reaction>
</comment>
<evidence type="ECO:0000256" key="9">
    <source>
        <dbReference type="RuleBase" id="RU000481"/>
    </source>
</evidence>
<dbReference type="OrthoDB" id="372018at2157"/>
<comment type="similarity">
    <text evidence="9">Belongs to the class-I pyridoxal-phosphate-dependent aminotransferase family.</text>
</comment>
<dbReference type="InterPro" id="IPR015422">
    <property type="entry name" value="PyrdxlP-dep_Trfase_small"/>
</dbReference>